<evidence type="ECO:0000259" key="5">
    <source>
        <dbReference type="Pfam" id="PF14833"/>
    </source>
</evidence>
<proteinExistence type="inferred from homology"/>
<dbReference type="Gene3D" id="1.10.1040.10">
    <property type="entry name" value="N-(1-d-carboxylethyl)-l-norvaline Dehydrogenase, domain 2"/>
    <property type="match status" value="1"/>
</dbReference>
<reference evidence="6 7" key="1">
    <citation type="submission" date="2023-04" db="EMBL/GenBank/DDBJ databases">
        <title>Genome of Basidiobolus ranarum AG-B5.</title>
        <authorList>
            <person name="Stajich J.E."/>
            <person name="Carter-House D."/>
            <person name="Gryganskyi A."/>
        </authorList>
    </citation>
    <scope>NUCLEOTIDE SEQUENCE [LARGE SCALE GENOMIC DNA]</scope>
    <source>
        <strain evidence="6 7">AG-B5</strain>
    </source>
</reference>
<feature type="domain" description="6-phosphogluconate dehydrogenase NADP-binding" evidence="4">
    <location>
        <begin position="7"/>
        <end position="164"/>
    </location>
</feature>
<feature type="domain" description="3-hydroxyisobutyrate dehydrogenase-like NAD-binding" evidence="5">
    <location>
        <begin position="181"/>
        <end position="299"/>
    </location>
</feature>
<dbReference type="SUPFAM" id="SSF51735">
    <property type="entry name" value="NAD(P)-binding Rossmann-fold domains"/>
    <property type="match status" value="1"/>
</dbReference>
<comment type="caution">
    <text evidence="6">The sequence shown here is derived from an EMBL/GenBank/DDBJ whole genome shotgun (WGS) entry which is preliminary data.</text>
</comment>
<dbReference type="Pfam" id="PF14833">
    <property type="entry name" value="NAD_binding_11"/>
    <property type="match status" value="1"/>
</dbReference>
<accession>A0ABR2VNX5</accession>
<evidence type="ECO:0000313" key="6">
    <source>
        <dbReference type="EMBL" id="KAK9686983.1"/>
    </source>
</evidence>
<dbReference type="Gene3D" id="3.40.50.720">
    <property type="entry name" value="NAD(P)-binding Rossmann-like Domain"/>
    <property type="match status" value="1"/>
</dbReference>
<keyword evidence="3" id="KW-0520">NAD</keyword>
<comment type="similarity">
    <text evidence="1">Belongs to the HIBADH-related family. NP60 subfamily.</text>
</comment>
<name>A0ABR2VNX5_9FUNG</name>
<dbReference type="Pfam" id="PF03446">
    <property type="entry name" value="NAD_binding_2"/>
    <property type="match status" value="1"/>
</dbReference>
<evidence type="ECO:0000259" key="4">
    <source>
        <dbReference type="Pfam" id="PF03446"/>
    </source>
</evidence>
<dbReference type="InterPro" id="IPR029154">
    <property type="entry name" value="HIBADH-like_NADP-bd"/>
</dbReference>
<dbReference type="InterPro" id="IPR006115">
    <property type="entry name" value="6PGDH_NADP-bd"/>
</dbReference>
<sequence>MTGESTYGIIGMGNMGQAMALNLQKHFAKEQLPSVLVWNRTLDKCKPVVEAGGRQIDSVAELVSQSDIVFVSLANDSVVLKVYEEIFQAVKSKNKDSMIIETSTLYPDTVKELAKRCEEISKPNQKCEFLSMPVFGATSAAQAAQLILVPAGSQKVLEKIRPHLVPVIGRAILDLGQDPAAAAKTKLVGNFFIVSVIEALAEGMTFGEKSGVSREKIKEFIDLMFPFGSYNGYSSKMVKDSFVDDVGFTVDLGLKDVGHMRRLAQESQCPLPLADLAFQHLLAAKANGCSEQDWSSLVTPVRMAAGMSPANNAEKEKSGKKD</sequence>
<dbReference type="PIRSF" id="PIRSF000103">
    <property type="entry name" value="HIBADH"/>
    <property type="match status" value="1"/>
</dbReference>
<protein>
    <submittedName>
        <fullName evidence="6">Uncharacterized protein</fullName>
    </submittedName>
</protein>
<dbReference type="Proteomes" id="UP001479436">
    <property type="component" value="Unassembled WGS sequence"/>
</dbReference>
<keyword evidence="2" id="KW-0560">Oxidoreductase</keyword>
<dbReference type="InterPro" id="IPR008927">
    <property type="entry name" value="6-PGluconate_DH-like_C_sf"/>
</dbReference>
<dbReference type="InterPro" id="IPR036291">
    <property type="entry name" value="NAD(P)-bd_dom_sf"/>
</dbReference>
<dbReference type="InterPro" id="IPR051265">
    <property type="entry name" value="HIBADH-related_NP60_sf"/>
</dbReference>
<evidence type="ECO:0000256" key="3">
    <source>
        <dbReference type="ARBA" id="ARBA00023027"/>
    </source>
</evidence>
<organism evidence="6 7">
    <name type="scientific">Basidiobolus ranarum</name>
    <dbReference type="NCBI Taxonomy" id="34480"/>
    <lineage>
        <taxon>Eukaryota</taxon>
        <taxon>Fungi</taxon>
        <taxon>Fungi incertae sedis</taxon>
        <taxon>Zoopagomycota</taxon>
        <taxon>Entomophthoromycotina</taxon>
        <taxon>Basidiobolomycetes</taxon>
        <taxon>Basidiobolales</taxon>
        <taxon>Basidiobolaceae</taxon>
        <taxon>Basidiobolus</taxon>
    </lineage>
</organism>
<keyword evidence="7" id="KW-1185">Reference proteome</keyword>
<dbReference type="PANTHER" id="PTHR43580:SF8">
    <property type="entry name" value="6-PHOSPHOGLUCONATE DEHYDROGENASE NADP-BINDING DOMAIN-CONTAINING PROTEIN-RELATED"/>
    <property type="match status" value="1"/>
</dbReference>
<dbReference type="InterPro" id="IPR013328">
    <property type="entry name" value="6PGD_dom2"/>
</dbReference>
<evidence type="ECO:0000256" key="2">
    <source>
        <dbReference type="ARBA" id="ARBA00023002"/>
    </source>
</evidence>
<dbReference type="PANTHER" id="PTHR43580">
    <property type="entry name" value="OXIDOREDUCTASE GLYR1-RELATED"/>
    <property type="match status" value="1"/>
</dbReference>
<evidence type="ECO:0000256" key="1">
    <source>
        <dbReference type="ARBA" id="ARBA00007598"/>
    </source>
</evidence>
<dbReference type="EMBL" id="JASJQH010008735">
    <property type="protein sequence ID" value="KAK9686983.1"/>
    <property type="molecule type" value="Genomic_DNA"/>
</dbReference>
<dbReference type="SUPFAM" id="SSF48179">
    <property type="entry name" value="6-phosphogluconate dehydrogenase C-terminal domain-like"/>
    <property type="match status" value="1"/>
</dbReference>
<gene>
    <name evidence="6" type="ORF">K7432_014956</name>
</gene>
<evidence type="ECO:0000313" key="7">
    <source>
        <dbReference type="Proteomes" id="UP001479436"/>
    </source>
</evidence>
<dbReference type="InterPro" id="IPR015815">
    <property type="entry name" value="HIBADH-related"/>
</dbReference>